<evidence type="ECO:0000259" key="4">
    <source>
        <dbReference type="PROSITE" id="PS01124"/>
    </source>
</evidence>
<protein>
    <submittedName>
        <fullName evidence="5">HTH-type transcriptional activator RhaS</fullName>
    </submittedName>
</protein>
<dbReference type="EMBL" id="CAKLDM010000001">
    <property type="protein sequence ID" value="CAH0536748.1"/>
    <property type="molecule type" value="Genomic_DNA"/>
</dbReference>
<dbReference type="SUPFAM" id="SSF46689">
    <property type="entry name" value="Homeodomain-like"/>
    <property type="match status" value="2"/>
</dbReference>
<dbReference type="SMART" id="SM00342">
    <property type="entry name" value="HTH_ARAC"/>
    <property type="match status" value="1"/>
</dbReference>
<organism evidence="5 6">
    <name type="scientific">Vibrio marisflavi CECT 7928</name>
    <dbReference type="NCBI Taxonomy" id="634439"/>
    <lineage>
        <taxon>Bacteria</taxon>
        <taxon>Pseudomonadati</taxon>
        <taxon>Pseudomonadota</taxon>
        <taxon>Gammaproteobacteria</taxon>
        <taxon>Vibrionales</taxon>
        <taxon>Vibrionaceae</taxon>
        <taxon>Vibrio</taxon>
    </lineage>
</organism>
<sequence>MSSLGYIMQKYVDQQGLHSLEGVCKTAIPHVCFFRSSQGNPRQPFTYQSGVLVLGQGNKDIHIGDSRVSYGPNDYLVVGVPLPLECEAFAQKDKPILGVSISIDQSTLQRMVNTLVQDNSDLPMETKKDSTCLDSVPMDDMMLNTCLRLMTALCDGTEAKILGPLIYEELIYRVLTSEKGHVLFSLAGMESQYARIAKALNIVHENYHGLLTVQELANEANMSISAFHQAFRSVTLESPLQYIKKVRLNKAKELIQLEGKRVGDAARLVGYNSASQFSREYKRHFEQTPAASR</sequence>
<gene>
    <name evidence="5" type="primary">rhaS_3</name>
    <name evidence="5" type="ORF">VMF7928_00660</name>
</gene>
<feature type="domain" description="HTH araC/xylS-type" evidence="4">
    <location>
        <begin position="197"/>
        <end position="293"/>
    </location>
</feature>
<dbReference type="InterPro" id="IPR018060">
    <property type="entry name" value="HTH_AraC"/>
</dbReference>
<evidence type="ECO:0000256" key="1">
    <source>
        <dbReference type="ARBA" id="ARBA00023015"/>
    </source>
</evidence>
<dbReference type="Pfam" id="PF06719">
    <property type="entry name" value="AraC_N"/>
    <property type="match status" value="1"/>
</dbReference>
<dbReference type="PANTHER" id="PTHR43436">
    <property type="entry name" value="ARAC-FAMILY TRANSCRIPTIONAL REGULATOR"/>
    <property type="match status" value="1"/>
</dbReference>
<dbReference type="InterPro" id="IPR009057">
    <property type="entry name" value="Homeodomain-like_sf"/>
</dbReference>
<keyword evidence="6" id="KW-1185">Reference proteome</keyword>
<dbReference type="PANTHER" id="PTHR43436:SF2">
    <property type="entry name" value="ARAC_XYLS FAMILY TRANSCRIPTIONAL REGULATOR"/>
    <property type="match status" value="1"/>
</dbReference>
<proteinExistence type="predicted"/>
<dbReference type="Proteomes" id="UP000838748">
    <property type="component" value="Unassembled WGS sequence"/>
</dbReference>
<dbReference type="InterPro" id="IPR009594">
    <property type="entry name" value="Tscrpt_reg_HTH_AraC_N"/>
</dbReference>
<evidence type="ECO:0000313" key="6">
    <source>
        <dbReference type="Proteomes" id="UP000838748"/>
    </source>
</evidence>
<dbReference type="PROSITE" id="PS00041">
    <property type="entry name" value="HTH_ARAC_FAMILY_1"/>
    <property type="match status" value="1"/>
</dbReference>
<dbReference type="Pfam" id="PF12833">
    <property type="entry name" value="HTH_18"/>
    <property type="match status" value="1"/>
</dbReference>
<dbReference type="Gene3D" id="1.10.10.60">
    <property type="entry name" value="Homeodomain-like"/>
    <property type="match status" value="2"/>
</dbReference>
<comment type="caution">
    <text evidence="5">The sequence shown here is derived from an EMBL/GenBank/DDBJ whole genome shotgun (WGS) entry which is preliminary data.</text>
</comment>
<dbReference type="InterPro" id="IPR018062">
    <property type="entry name" value="HTH_AraC-typ_CS"/>
</dbReference>
<evidence type="ECO:0000313" key="5">
    <source>
        <dbReference type="EMBL" id="CAH0536748.1"/>
    </source>
</evidence>
<keyword evidence="3" id="KW-0804">Transcription</keyword>
<keyword evidence="2" id="KW-0238">DNA-binding</keyword>
<accession>A0ABN8DYT6</accession>
<dbReference type="RefSeq" id="WP_237360055.1">
    <property type="nucleotide sequence ID" value="NZ_CAKLDM010000001.1"/>
</dbReference>
<keyword evidence="1" id="KW-0805">Transcription regulation</keyword>
<evidence type="ECO:0000256" key="2">
    <source>
        <dbReference type="ARBA" id="ARBA00023125"/>
    </source>
</evidence>
<evidence type="ECO:0000256" key="3">
    <source>
        <dbReference type="ARBA" id="ARBA00023163"/>
    </source>
</evidence>
<name>A0ABN8DYT6_9VIBR</name>
<reference evidence="5" key="1">
    <citation type="submission" date="2021-11" db="EMBL/GenBank/DDBJ databases">
        <authorList>
            <person name="Rodrigo-Torres L."/>
            <person name="Arahal R. D."/>
            <person name="Lucena T."/>
        </authorList>
    </citation>
    <scope>NUCLEOTIDE SEQUENCE</scope>
    <source>
        <strain evidence="5">CECT 7928</strain>
    </source>
</reference>
<dbReference type="PROSITE" id="PS01124">
    <property type="entry name" value="HTH_ARAC_FAMILY_2"/>
    <property type="match status" value="1"/>
</dbReference>